<comment type="caution">
    <text evidence="3">The sequence shown here is derived from an EMBL/GenBank/DDBJ whole genome shotgun (WGS) entry which is preliminary data.</text>
</comment>
<keyword evidence="4" id="KW-1185">Reference proteome</keyword>
<evidence type="ECO:0000313" key="3">
    <source>
        <dbReference type="EMBL" id="GAO50490.1"/>
    </source>
</evidence>
<dbReference type="GO" id="GO:0005737">
    <property type="term" value="C:cytoplasm"/>
    <property type="evidence" value="ECO:0007669"/>
    <property type="project" value="TreeGrafter"/>
</dbReference>
<dbReference type="GO" id="GO:0070042">
    <property type="term" value="F:rRNA (uridine-N3-)-methyltransferase activity"/>
    <property type="evidence" value="ECO:0007669"/>
    <property type="project" value="InterPro"/>
</dbReference>
<evidence type="ECO:0000259" key="2">
    <source>
        <dbReference type="Pfam" id="PF10354"/>
    </source>
</evidence>
<dbReference type="AlphaFoldDB" id="A0A0E9NM47"/>
<evidence type="ECO:0000256" key="1">
    <source>
        <dbReference type="SAM" id="MobiDB-lite"/>
    </source>
</evidence>
<feature type="region of interest" description="Disordered" evidence="1">
    <location>
        <begin position="173"/>
        <end position="194"/>
    </location>
</feature>
<protein>
    <recommendedName>
        <fullName evidence="2">25S rRNA (uridine-N(3))-methyltransferase BMT5-like domain-containing protein</fullName>
    </recommendedName>
</protein>
<reference evidence="3 4" key="1">
    <citation type="journal article" date="2011" name="J. Gen. Appl. Microbiol.">
        <title>Draft genome sequencing of the enigmatic yeast Saitoella complicata.</title>
        <authorList>
            <person name="Nishida H."/>
            <person name="Hamamoto M."/>
            <person name="Sugiyama J."/>
        </authorList>
    </citation>
    <scope>NUCLEOTIDE SEQUENCE [LARGE SCALE GENOMIC DNA]</scope>
    <source>
        <strain evidence="3 4">NRRL Y-17804</strain>
    </source>
</reference>
<feature type="domain" description="25S rRNA (uridine-N(3))-methyltransferase BMT5-like" evidence="2">
    <location>
        <begin position="206"/>
        <end position="373"/>
    </location>
</feature>
<name>A0A0E9NM47_SAICN</name>
<dbReference type="EMBL" id="BACD03000033">
    <property type="protein sequence ID" value="GAO50490.1"/>
    <property type="molecule type" value="Genomic_DNA"/>
</dbReference>
<dbReference type="PANTHER" id="PTHR11538">
    <property type="entry name" value="PHENYLALANYL-TRNA SYNTHETASE"/>
    <property type="match status" value="1"/>
</dbReference>
<sequence length="427" mass="47503">MTKHRSLYGAVPDRVIVHFGGAAFHGRTINGRCKLRSTDWQARNEASSPSIDIVTVIKFENRGVTSWYIVRSYICKGSRWLGVAPIRTVFYVTPPSSDQSFPRSPYESSITMPKSKKSKKGLAALLTTHKAEKKYNADQAKKVANNPYAKTAPTKKKIERSLIGEKVTVKSTSADAPSAATDADAKKKPQKPRKQFIPFKKEDTILVVGDGNLSFSASVAEHHLEFATQLTATTHDSLTLLTQKYPDAPIHIQTLKDLGSIVLHELDATKLDKNKTLKGLGKKYDCIVFNFPHVGAGIKDQDRNVAVNQKLLLGFFESAQPILSRTGTIVVSLADSSPYTLWRIRDLAKEQGLRVRQSGDFVGEAFPGYGHRRTIGWQDGVSEKGWKGEERRARIWVFERDEGERHDAAKNKKKKKKGAPADSDDEE</sequence>
<proteinExistence type="predicted"/>
<dbReference type="Pfam" id="PF10354">
    <property type="entry name" value="BMT5-like"/>
    <property type="match status" value="1"/>
</dbReference>
<dbReference type="GO" id="GO:0070475">
    <property type="term" value="P:rRNA base methylation"/>
    <property type="evidence" value="ECO:0007669"/>
    <property type="project" value="InterPro"/>
</dbReference>
<dbReference type="InterPro" id="IPR029063">
    <property type="entry name" value="SAM-dependent_MTases_sf"/>
</dbReference>
<evidence type="ECO:0000313" key="4">
    <source>
        <dbReference type="Proteomes" id="UP000033140"/>
    </source>
</evidence>
<accession>A0A0E9NM47</accession>
<feature type="region of interest" description="Disordered" evidence="1">
    <location>
        <begin position="403"/>
        <end position="427"/>
    </location>
</feature>
<dbReference type="STRING" id="698492.A0A0E9NM47"/>
<feature type="compositionally biased region" description="Low complexity" evidence="1">
    <location>
        <begin position="173"/>
        <end position="182"/>
    </location>
</feature>
<organism evidence="3 4">
    <name type="scientific">Saitoella complicata (strain BCRC 22490 / CBS 7301 / JCM 7358 / NBRC 10748 / NRRL Y-17804)</name>
    <dbReference type="NCBI Taxonomy" id="698492"/>
    <lineage>
        <taxon>Eukaryota</taxon>
        <taxon>Fungi</taxon>
        <taxon>Dikarya</taxon>
        <taxon>Ascomycota</taxon>
        <taxon>Taphrinomycotina</taxon>
        <taxon>Taphrinomycotina incertae sedis</taxon>
        <taxon>Saitoella</taxon>
    </lineage>
</organism>
<dbReference type="OMA" id="KFMASAY"/>
<gene>
    <name evidence="3" type="ORF">G7K_4614-t1</name>
</gene>
<reference evidence="3 4" key="2">
    <citation type="journal article" date="2014" name="J. Gen. Appl. Microbiol.">
        <title>The early diverging ascomycetous budding yeast Saitoella complicata has three histone deacetylases belonging to the Clr6, Hos2, and Rpd3 lineages.</title>
        <authorList>
            <person name="Nishida H."/>
            <person name="Matsumoto T."/>
            <person name="Kondo S."/>
            <person name="Hamamoto M."/>
            <person name="Yoshikawa H."/>
        </authorList>
    </citation>
    <scope>NUCLEOTIDE SEQUENCE [LARGE SCALE GENOMIC DNA]</scope>
    <source>
        <strain evidence="3 4">NRRL Y-17804</strain>
    </source>
</reference>
<dbReference type="Proteomes" id="UP000033140">
    <property type="component" value="Unassembled WGS sequence"/>
</dbReference>
<dbReference type="SUPFAM" id="SSF53335">
    <property type="entry name" value="S-adenosyl-L-methionine-dependent methyltransferases"/>
    <property type="match status" value="1"/>
</dbReference>
<dbReference type="InterPro" id="IPR019446">
    <property type="entry name" value="BMT5-like"/>
</dbReference>
<dbReference type="PANTHER" id="PTHR11538:SF26">
    <property type="entry name" value="FERREDOXIN-FOLD ANTICODON-BINDING DOMAIN-CONTAINING PROTEIN 1"/>
    <property type="match status" value="1"/>
</dbReference>
<reference evidence="3 4" key="3">
    <citation type="journal article" date="2015" name="Genome Announc.">
        <title>Draft Genome Sequence of the Archiascomycetous Yeast Saitoella complicata.</title>
        <authorList>
            <person name="Yamauchi K."/>
            <person name="Kondo S."/>
            <person name="Hamamoto M."/>
            <person name="Takahashi Y."/>
            <person name="Ogura Y."/>
            <person name="Hayashi T."/>
            <person name="Nishida H."/>
        </authorList>
    </citation>
    <scope>NUCLEOTIDE SEQUENCE [LARGE SCALE GENOMIC DNA]</scope>
    <source>
        <strain evidence="3 4">NRRL Y-17804</strain>
    </source>
</reference>